<name>A0A0L9VST1_PHAAN</name>
<feature type="region of interest" description="Disordered" evidence="1">
    <location>
        <begin position="58"/>
        <end position="117"/>
    </location>
</feature>
<accession>A0A0L9VST1</accession>
<reference evidence="3" key="1">
    <citation type="journal article" date="2015" name="Proc. Natl. Acad. Sci. U.S.A.">
        <title>Genome sequencing of adzuki bean (Vigna angularis) provides insight into high starch and low fat accumulation and domestication.</title>
        <authorList>
            <person name="Yang K."/>
            <person name="Tian Z."/>
            <person name="Chen C."/>
            <person name="Luo L."/>
            <person name="Zhao B."/>
            <person name="Wang Z."/>
            <person name="Yu L."/>
            <person name="Li Y."/>
            <person name="Sun Y."/>
            <person name="Li W."/>
            <person name="Chen Y."/>
            <person name="Li Y."/>
            <person name="Zhang Y."/>
            <person name="Ai D."/>
            <person name="Zhao J."/>
            <person name="Shang C."/>
            <person name="Ma Y."/>
            <person name="Wu B."/>
            <person name="Wang M."/>
            <person name="Gao L."/>
            <person name="Sun D."/>
            <person name="Zhang P."/>
            <person name="Guo F."/>
            <person name="Wang W."/>
            <person name="Li Y."/>
            <person name="Wang J."/>
            <person name="Varshney R.K."/>
            <person name="Wang J."/>
            <person name="Ling H.Q."/>
            <person name="Wan P."/>
        </authorList>
    </citation>
    <scope>NUCLEOTIDE SEQUENCE</scope>
    <source>
        <strain evidence="3">cv. Jingnong 6</strain>
    </source>
</reference>
<protein>
    <submittedName>
        <fullName evidence="2">Uncharacterized protein</fullName>
    </submittedName>
</protein>
<evidence type="ECO:0000313" key="2">
    <source>
        <dbReference type="EMBL" id="KOM57922.1"/>
    </source>
</evidence>
<feature type="compositionally biased region" description="Basic and acidic residues" evidence="1">
    <location>
        <begin position="80"/>
        <end position="98"/>
    </location>
</feature>
<evidence type="ECO:0000313" key="3">
    <source>
        <dbReference type="Proteomes" id="UP000053144"/>
    </source>
</evidence>
<dbReference type="Proteomes" id="UP000053144">
    <property type="component" value="Chromosome 11"/>
</dbReference>
<organism evidence="2 3">
    <name type="scientific">Phaseolus angularis</name>
    <name type="common">Azuki bean</name>
    <name type="synonym">Vigna angularis</name>
    <dbReference type="NCBI Taxonomy" id="3914"/>
    <lineage>
        <taxon>Eukaryota</taxon>
        <taxon>Viridiplantae</taxon>
        <taxon>Streptophyta</taxon>
        <taxon>Embryophyta</taxon>
        <taxon>Tracheophyta</taxon>
        <taxon>Spermatophyta</taxon>
        <taxon>Magnoliopsida</taxon>
        <taxon>eudicotyledons</taxon>
        <taxon>Gunneridae</taxon>
        <taxon>Pentapetalae</taxon>
        <taxon>rosids</taxon>
        <taxon>fabids</taxon>
        <taxon>Fabales</taxon>
        <taxon>Fabaceae</taxon>
        <taxon>Papilionoideae</taxon>
        <taxon>50 kb inversion clade</taxon>
        <taxon>NPAAA clade</taxon>
        <taxon>indigoferoid/millettioid clade</taxon>
        <taxon>Phaseoleae</taxon>
        <taxon>Vigna</taxon>
    </lineage>
</organism>
<dbReference type="EMBL" id="CM003381">
    <property type="protein sequence ID" value="KOM57922.1"/>
    <property type="molecule type" value="Genomic_DNA"/>
</dbReference>
<dbReference type="Gramene" id="KOM57922">
    <property type="protein sequence ID" value="KOM57922"/>
    <property type="gene ID" value="LR48_Vigan11g095500"/>
</dbReference>
<dbReference type="AlphaFoldDB" id="A0A0L9VST1"/>
<gene>
    <name evidence="2" type="ORF">LR48_Vigan11g095500</name>
</gene>
<sequence>MKPLLPTKPLPCHRRCTISSPLSVHPLRRRDLPSVASHHQRSLSRASHSVAKHQIETLNRIAPPLLPPPRTGTVTPQRQSRGDRPYLREIASEPEKKEGKKRSRRHLGATSPRPHHASPCLAALAANVKLLLDFAWMDRQGESEFGIRVVEDFTACSGRCK</sequence>
<evidence type="ECO:0000256" key="1">
    <source>
        <dbReference type="SAM" id="MobiDB-lite"/>
    </source>
</evidence>
<proteinExistence type="predicted"/>